<dbReference type="InterPro" id="IPR003961">
    <property type="entry name" value="FN3_dom"/>
</dbReference>
<dbReference type="InterPro" id="IPR029052">
    <property type="entry name" value="Metallo-depent_PP-like"/>
</dbReference>
<sequence>MTTLLKLSRRRLLAGSAAAAALSASGCAASRGPQEVDPTPPPVWPRLTVGGDCARSVTVQWKRQGPGELVLRRSDHQGAERRFDAPQCDAEAEGVIFPLHTVRIDGLEPGQDYEYRVEPNGSWFRFRTAQSGRCRALVFADSQSNDRFRTWARVYRGALRHFPRPDFAANLGDLVDMGSRLSYWADWFEAVTPAIASVPEAPVMGNHECYRKNPGDRQFRPIMPRAYLEAFPVPENGEGDLERWYYAFDCGPVHFIVLNTQWLEAAAFRPRLYERMKLWFLEKGSKTELPWRVVMMHKDILHYQRPGKPWKTRFSQTGRRLMPLFEQTGIDLVLTGHLHTYRRRGFVRNFRHSKDGPYYFVCGVSGNIRHNVEALHELDLYAAPRPETDNFMTLEADAGTLSVRCFLPDGRELDHALLERSPARAAG</sequence>
<dbReference type="PROSITE" id="PS51257">
    <property type="entry name" value="PROKAR_LIPOPROTEIN"/>
    <property type="match status" value="1"/>
</dbReference>
<dbReference type="InterPro" id="IPR006311">
    <property type="entry name" value="TAT_signal"/>
</dbReference>
<protein>
    <submittedName>
        <fullName evidence="4">Metallophosphoesterase family protein</fullName>
    </submittedName>
</protein>
<feature type="domain" description="Calcineurin-like phosphoesterase" evidence="3">
    <location>
        <begin position="135"/>
        <end position="341"/>
    </location>
</feature>
<organism evidence="4 5">
    <name type="scientific">Mesosutterella porci</name>
    <dbReference type="NCBI Taxonomy" id="2915351"/>
    <lineage>
        <taxon>Bacteria</taxon>
        <taxon>Pseudomonadati</taxon>
        <taxon>Pseudomonadota</taxon>
        <taxon>Betaproteobacteria</taxon>
        <taxon>Burkholderiales</taxon>
        <taxon>Sutterellaceae</taxon>
        <taxon>Mesosutterella</taxon>
    </lineage>
</organism>
<name>A0ABS9MRQ0_9BURK</name>
<dbReference type="InterPro" id="IPR004843">
    <property type="entry name" value="Calcineurin-like_PHP"/>
</dbReference>
<dbReference type="SUPFAM" id="SSF49363">
    <property type="entry name" value="Purple acid phosphatase, N-terminal domain"/>
    <property type="match status" value="1"/>
</dbReference>
<accession>A0ABS9MRQ0</accession>
<dbReference type="Pfam" id="PF00149">
    <property type="entry name" value="Metallophos"/>
    <property type="match status" value="1"/>
</dbReference>
<evidence type="ECO:0000313" key="4">
    <source>
        <dbReference type="EMBL" id="MCG5031009.1"/>
    </source>
</evidence>
<dbReference type="PANTHER" id="PTHR45867:SF3">
    <property type="entry name" value="ACID PHOSPHATASE TYPE 7"/>
    <property type="match status" value="1"/>
</dbReference>
<proteinExistence type="predicted"/>
<keyword evidence="1 2" id="KW-0732">Signal</keyword>
<keyword evidence="5" id="KW-1185">Reference proteome</keyword>
<evidence type="ECO:0000259" key="3">
    <source>
        <dbReference type="Pfam" id="PF00149"/>
    </source>
</evidence>
<dbReference type="CDD" id="cd00063">
    <property type="entry name" value="FN3"/>
    <property type="match status" value="1"/>
</dbReference>
<dbReference type="Proteomes" id="UP001297600">
    <property type="component" value="Unassembled WGS sequence"/>
</dbReference>
<feature type="chain" id="PRO_5046506994" evidence="2">
    <location>
        <begin position="29"/>
        <end position="427"/>
    </location>
</feature>
<dbReference type="Gene3D" id="3.60.21.10">
    <property type="match status" value="1"/>
</dbReference>
<dbReference type="SUPFAM" id="SSF56300">
    <property type="entry name" value="Metallo-dependent phosphatases"/>
    <property type="match status" value="1"/>
</dbReference>
<evidence type="ECO:0000313" key="5">
    <source>
        <dbReference type="Proteomes" id="UP001297600"/>
    </source>
</evidence>
<dbReference type="EMBL" id="JAKNCT010000006">
    <property type="protein sequence ID" value="MCG5031009.1"/>
    <property type="molecule type" value="Genomic_DNA"/>
</dbReference>
<evidence type="ECO:0000256" key="1">
    <source>
        <dbReference type="ARBA" id="ARBA00022729"/>
    </source>
</evidence>
<comment type="caution">
    <text evidence="4">The sequence shown here is derived from an EMBL/GenBank/DDBJ whole genome shotgun (WGS) entry which is preliminary data.</text>
</comment>
<dbReference type="PANTHER" id="PTHR45867">
    <property type="entry name" value="PURPLE ACID PHOSPHATASE"/>
    <property type="match status" value="1"/>
</dbReference>
<gene>
    <name evidence="4" type="ORF">MAF45_06050</name>
</gene>
<dbReference type="RefSeq" id="WP_237978662.1">
    <property type="nucleotide sequence ID" value="NZ_JAKNCT010000006.1"/>
</dbReference>
<feature type="signal peptide" evidence="2">
    <location>
        <begin position="1"/>
        <end position="28"/>
    </location>
</feature>
<evidence type="ECO:0000256" key="2">
    <source>
        <dbReference type="SAM" id="SignalP"/>
    </source>
</evidence>
<dbReference type="PROSITE" id="PS51318">
    <property type="entry name" value="TAT"/>
    <property type="match status" value="1"/>
</dbReference>
<reference evidence="4 5" key="1">
    <citation type="submission" date="2022-02" db="EMBL/GenBank/DDBJ databases">
        <title>Mesosutterella porci, a novel member of the family Sutterellaceae from pig feces.</title>
        <authorList>
            <person name="Wylensek D."/>
            <person name="Clavel T."/>
        </authorList>
    </citation>
    <scope>NUCLEOTIDE SEQUENCE [LARGE SCALE GENOMIC DNA]</scope>
    <source>
        <strain evidence="5">oilRF-744-wt-GAM-9</strain>
    </source>
</reference>
<dbReference type="InterPro" id="IPR008963">
    <property type="entry name" value="Purple_acid_Pase-like_N"/>
</dbReference>